<dbReference type="RefSeq" id="WP_066751188.1">
    <property type="nucleotide sequence ID" value="NZ_JBHUMB010000014.1"/>
</dbReference>
<comment type="caution">
    <text evidence="8">The sequence shown here is derived from an EMBL/GenBank/DDBJ whole genome shotgun (WGS) entry which is preliminary data.</text>
</comment>
<evidence type="ECO:0000256" key="5">
    <source>
        <dbReference type="ARBA" id="ARBA00023136"/>
    </source>
</evidence>
<dbReference type="InterPro" id="IPR014738">
    <property type="entry name" value="Citrate_transporter"/>
</dbReference>
<evidence type="ECO:0000256" key="6">
    <source>
        <dbReference type="SAM" id="Phobius"/>
    </source>
</evidence>
<keyword evidence="2" id="KW-0813">Transport</keyword>
<evidence type="ECO:0000313" key="8">
    <source>
        <dbReference type="EMBL" id="MFD2744210.1"/>
    </source>
</evidence>
<proteinExistence type="predicted"/>
<name>A0ABW5UFY7_9SPHI</name>
<dbReference type="PANTHER" id="PTHR30354">
    <property type="entry name" value="GNT FAMILY GLUCONATE TRANSPORTER"/>
    <property type="match status" value="1"/>
</dbReference>
<reference evidence="9" key="1">
    <citation type="journal article" date="2019" name="Int. J. Syst. Evol. Microbiol.">
        <title>The Global Catalogue of Microorganisms (GCM) 10K type strain sequencing project: providing services to taxonomists for standard genome sequencing and annotation.</title>
        <authorList>
            <consortium name="The Broad Institute Genomics Platform"/>
            <consortium name="The Broad Institute Genome Sequencing Center for Infectious Disease"/>
            <person name="Wu L."/>
            <person name="Ma J."/>
        </authorList>
    </citation>
    <scope>NUCLEOTIDE SEQUENCE [LARGE SCALE GENOMIC DNA]</scope>
    <source>
        <strain evidence="9">KCTC 42247</strain>
    </source>
</reference>
<dbReference type="Pfam" id="PF03600">
    <property type="entry name" value="CitMHS"/>
    <property type="match status" value="1"/>
</dbReference>
<feature type="transmembrane region" description="Helical" evidence="6">
    <location>
        <begin position="328"/>
        <end position="346"/>
    </location>
</feature>
<feature type="transmembrane region" description="Helical" evidence="6">
    <location>
        <begin position="287"/>
        <end position="308"/>
    </location>
</feature>
<keyword evidence="3 6" id="KW-0812">Transmembrane</keyword>
<protein>
    <submittedName>
        <fullName evidence="8">CitMHS family transporter</fullName>
    </submittedName>
</protein>
<dbReference type="NCBIfam" id="TIGR00784">
    <property type="entry name" value="citMHS"/>
    <property type="match status" value="1"/>
</dbReference>
<dbReference type="EMBL" id="JBHUMB010000014">
    <property type="protein sequence ID" value="MFD2744210.1"/>
    <property type="molecule type" value="Genomic_DNA"/>
</dbReference>
<dbReference type="InterPro" id="IPR004680">
    <property type="entry name" value="Cit_transptr-like_dom"/>
</dbReference>
<dbReference type="Proteomes" id="UP001597418">
    <property type="component" value="Unassembled WGS sequence"/>
</dbReference>
<feature type="transmembrane region" description="Helical" evidence="6">
    <location>
        <begin position="139"/>
        <end position="158"/>
    </location>
</feature>
<evidence type="ECO:0000256" key="2">
    <source>
        <dbReference type="ARBA" id="ARBA00022448"/>
    </source>
</evidence>
<feature type="transmembrane region" description="Helical" evidence="6">
    <location>
        <begin position="413"/>
        <end position="431"/>
    </location>
</feature>
<evidence type="ECO:0000256" key="4">
    <source>
        <dbReference type="ARBA" id="ARBA00022989"/>
    </source>
</evidence>
<feature type="transmembrane region" description="Helical" evidence="6">
    <location>
        <begin position="375"/>
        <end position="401"/>
    </location>
</feature>
<keyword evidence="5 6" id="KW-0472">Membrane</keyword>
<gene>
    <name evidence="8" type="ORF">ACFSQ6_12495</name>
</gene>
<evidence type="ECO:0000313" key="9">
    <source>
        <dbReference type="Proteomes" id="UP001597418"/>
    </source>
</evidence>
<dbReference type="InterPro" id="IPR003474">
    <property type="entry name" value="Glcn_transporter"/>
</dbReference>
<sequence length="434" mass="46997">MLSIIGIVMLVSIVALMMSRYFSPFVVLCTIPILAALLAGFDFAQITEYYKAGVAKVFEIAVMFIFAIIFFGILNDIGLFDPMISKVLHITKSNRVAITCGTVIIAAVVHLDGSGAATFLITIPALLPLYRRLNMNPYLLLMLIGISASIVNMIPWAGPTGRAAIVLGMQPTEVWKPLIPIQLIGILLMLLIAYLFGVRENRIAAKNPSLHEAYASTNEPAHVANGTANHNTKIPLWMNLVLALSVISSLFFDAIPSSLVFMIGTSIALVINYPAKKTQLDVIQKHAPGSLLMAIIIVAAGVLLGILNGTGMLEAMSHGLITILPESTIPYLHIIIGFLGLPLELILSTDATYFALFPLILEVTAQYGIDPLSAMHVMMVGNIIGTFISPLSPALWLALGLSGLDLGKHIRYSFLYTWTFSLVLIVLLYVLNIV</sequence>
<evidence type="ECO:0000256" key="1">
    <source>
        <dbReference type="ARBA" id="ARBA00004141"/>
    </source>
</evidence>
<organism evidence="8 9">
    <name type="scientific">Sphingobacterium populi</name>
    <dbReference type="NCBI Taxonomy" id="1812824"/>
    <lineage>
        <taxon>Bacteria</taxon>
        <taxon>Pseudomonadati</taxon>
        <taxon>Bacteroidota</taxon>
        <taxon>Sphingobacteriia</taxon>
        <taxon>Sphingobacteriales</taxon>
        <taxon>Sphingobacteriaceae</taxon>
        <taxon>Sphingobacterium</taxon>
    </lineage>
</organism>
<feature type="domain" description="Citrate transporter-like" evidence="7">
    <location>
        <begin position="13"/>
        <end position="381"/>
    </location>
</feature>
<feature type="transmembrane region" description="Helical" evidence="6">
    <location>
        <begin position="94"/>
        <end position="127"/>
    </location>
</feature>
<keyword evidence="9" id="KW-1185">Reference proteome</keyword>
<accession>A0ABW5UFY7</accession>
<feature type="transmembrane region" description="Helical" evidence="6">
    <location>
        <begin position="178"/>
        <end position="197"/>
    </location>
</feature>
<feature type="transmembrane region" description="Helical" evidence="6">
    <location>
        <begin position="21"/>
        <end position="41"/>
    </location>
</feature>
<feature type="transmembrane region" description="Helical" evidence="6">
    <location>
        <begin position="258"/>
        <end position="275"/>
    </location>
</feature>
<evidence type="ECO:0000256" key="3">
    <source>
        <dbReference type="ARBA" id="ARBA00022692"/>
    </source>
</evidence>
<keyword evidence="4 6" id="KW-1133">Transmembrane helix</keyword>
<feature type="transmembrane region" description="Helical" evidence="6">
    <location>
        <begin position="53"/>
        <end position="74"/>
    </location>
</feature>
<comment type="subcellular location">
    <subcellularLocation>
        <location evidence="1">Membrane</location>
        <topology evidence="1">Multi-pass membrane protein</topology>
    </subcellularLocation>
</comment>
<evidence type="ECO:0000259" key="7">
    <source>
        <dbReference type="Pfam" id="PF03600"/>
    </source>
</evidence>
<dbReference type="PANTHER" id="PTHR30354:SF26">
    <property type="entry name" value="TRANSPORTER, PUTATIVE-RELATED"/>
    <property type="match status" value="1"/>
</dbReference>
<feature type="transmembrane region" description="Helical" evidence="6">
    <location>
        <begin position="234"/>
        <end position="252"/>
    </location>
</feature>